<dbReference type="GO" id="GO:0004822">
    <property type="term" value="F:isoleucine-tRNA ligase activity"/>
    <property type="evidence" value="ECO:0007669"/>
    <property type="project" value="UniProtKB-EC"/>
</dbReference>
<evidence type="ECO:0000259" key="18">
    <source>
        <dbReference type="Pfam" id="PF00133"/>
    </source>
</evidence>
<dbReference type="GO" id="GO:0002161">
    <property type="term" value="F:aminoacyl-tRNA deacylase activity"/>
    <property type="evidence" value="ECO:0007669"/>
    <property type="project" value="InterPro"/>
</dbReference>
<evidence type="ECO:0000313" key="22">
    <source>
        <dbReference type="Proteomes" id="UP000053872"/>
    </source>
</evidence>
<dbReference type="KEGG" id="clv:102089693"/>
<dbReference type="Gene3D" id="1.10.730.10">
    <property type="entry name" value="Isoleucyl-tRNA Synthetase, Domain 1"/>
    <property type="match status" value="1"/>
</dbReference>
<dbReference type="GO" id="GO:0000049">
    <property type="term" value="F:tRNA binding"/>
    <property type="evidence" value="ECO:0007669"/>
    <property type="project" value="InterPro"/>
</dbReference>
<dbReference type="InterPro" id="IPR033709">
    <property type="entry name" value="Anticodon_Ile_ABEc"/>
</dbReference>
<keyword evidence="9 17" id="KW-0067">ATP-binding</keyword>
<evidence type="ECO:0000256" key="14">
    <source>
        <dbReference type="ARBA" id="ARBA00048359"/>
    </source>
</evidence>
<dbReference type="CDD" id="cd07961">
    <property type="entry name" value="Anticodon_Ia_Ile_ABEc"/>
    <property type="match status" value="1"/>
</dbReference>
<comment type="caution">
    <text evidence="21">The sequence shown here is derived from an EMBL/GenBank/DDBJ whole genome shotgun (WGS) entry which is preliminary data.</text>
</comment>
<feature type="domain" description="Aminoacyl-tRNA synthetase class Ia" evidence="18">
    <location>
        <begin position="17"/>
        <end position="638"/>
    </location>
</feature>
<dbReference type="Pfam" id="PF23567">
    <property type="entry name" value="Ubiquitin_IARS1"/>
    <property type="match status" value="2"/>
</dbReference>
<evidence type="ECO:0000256" key="11">
    <source>
        <dbReference type="ARBA" id="ARBA00022990"/>
    </source>
</evidence>
<evidence type="ECO:0000256" key="10">
    <source>
        <dbReference type="ARBA" id="ARBA00022917"/>
    </source>
</evidence>
<feature type="domain" description="Isoleucine--tRNA ligase cytoplasmic ubiquitin-like" evidence="20">
    <location>
        <begin position="1080"/>
        <end position="1162"/>
    </location>
</feature>
<keyword evidence="6" id="KW-0597">Phosphoprotein</keyword>
<evidence type="ECO:0000256" key="8">
    <source>
        <dbReference type="ARBA" id="ARBA00022741"/>
    </source>
</evidence>
<organism evidence="21 22">
    <name type="scientific">Columba livia</name>
    <name type="common">Rock dove</name>
    <dbReference type="NCBI Taxonomy" id="8932"/>
    <lineage>
        <taxon>Eukaryota</taxon>
        <taxon>Metazoa</taxon>
        <taxon>Chordata</taxon>
        <taxon>Craniata</taxon>
        <taxon>Vertebrata</taxon>
        <taxon>Euteleostomi</taxon>
        <taxon>Archelosauria</taxon>
        <taxon>Archosauria</taxon>
        <taxon>Dinosauria</taxon>
        <taxon>Saurischia</taxon>
        <taxon>Theropoda</taxon>
        <taxon>Coelurosauria</taxon>
        <taxon>Aves</taxon>
        <taxon>Neognathae</taxon>
        <taxon>Neoaves</taxon>
        <taxon>Columbimorphae</taxon>
        <taxon>Columbiformes</taxon>
        <taxon>Columbidae</taxon>
        <taxon>Columba</taxon>
    </lineage>
</organism>
<comment type="catalytic activity">
    <reaction evidence="14">
        <text>tRNA(Ile) + L-isoleucine + ATP = L-isoleucyl-tRNA(Ile) + AMP + diphosphate</text>
        <dbReference type="Rhea" id="RHEA:11060"/>
        <dbReference type="Rhea" id="RHEA-COMP:9666"/>
        <dbReference type="Rhea" id="RHEA-COMP:9695"/>
        <dbReference type="ChEBI" id="CHEBI:30616"/>
        <dbReference type="ChEBI" id="CHEBI:33019"/>
        <dbReference type="ChEBI" id="CHEBI:58045"/>
        <dbReference type="ChEBI" id="CHEBI:78442"/>
        <dbReference type="ChEBI" id="CHEBI:78528"/>
        <dbReference type="ChEBI" id="CHEBI:456215"/>
        <dbReference type="EC" id="6.1.1.5"/>
    </reaction>
</comment>
<dbReference type="GO" id="GO:0005524">
    <property type="term" value="F:ATP binding"/>
    <property type="evidence" value="ECO:0007669"/>
    <property type="project" value="UniProtKB-KW"/>
</dbReference>
<dbReference type="GeneID" id="102089693"/>
<evidence type="ECO:0000256" key="12">
    <source>
        <dbReference type="ARBA" id="ARBA00023146"/>
    </source>
</evidence>
<dbReference type="GO" id="GO:0017101">
    <property type="term" value="C:aminoacyl-tRNA synthetase multienzyme complex"/>
    <property type="evidence" value="ECO:0007669"/>
    <property type="project" value="UniProtKB-ARBA"/>
</dbReference>
<dbReference type="FunFam" id="1.10.730.10:FF:000004">
    <property type="entry name" value="Isoleucyl-tRNA synthetase, cytoplasmic"/>
    <property type="match status" value="1"/>
</dbReference>
<dbReference type="EMBL" id="AKCR02000076">
    <property type="protein sequence ID" value="PKK21663.1"/>
    <property type="molecule type" value="Genomic_DNA"/>
</dbReference>
<dbReference type="InterPro" id="IPR002301">
    <property type="entry name" value="Ile-tRNA-ligase"/>
</dbReference>
<evidence type="ECO:0000256" key="16">
    <source>
        <dbReference type="ARBA" id="ARBA00069879"/>
    </source>
</evidence>
<reference evidence="21 22" key="1">
    <citation type="journal article" date="2013" name="Science">
        <title>Genomic diversity and evolution of the head crest in the rock pigeon.</title>
        <authorList>
            <person name="Shapiro M.D."/>
            <person name="Kronenberg Z."/>
            <person name="Li C."/>
            <person name="Domyan E.T."/>
            <person name="Pan H."/>
            <person name="Campbell M."/>
            <person name="Tan H."/>
            <person name="Huff C.D."/>
            <person name="Hu H."/>
            <person name="Vickrey A.I."/>
            <person name="Nielsen S.C."/>
            <person name="Stringham S.A."/>
            <person name="Hu H."/>
            <person name="Willerslev E."/>
            <person name="Gilbert M.T."/>
            <person name="Yandell M."/>
            <person name="Zhang G."/>
            <person name="Wang J."/>
        </authorList>
    </citation>
    <scope>NUCLEOTIDE SEQUENCE [LARGE SCALE GENOMIC DNA]</scope>
    <source>
        <tissue evidence="21">Blood</tissue>
    </source>
</reference>
<dbReference type="InterPro" id="IPR057033">
    <property type="entry name" value="Ubiquitin_IARS1"/>
</dbReference>
<dbReference type="CTD" id="3376"/>
<dbReference type="InterPro" id="IPR014729">
    <property type="entry name" value="Rossmann-like_a/b/a_fold"/>
</dbReference>
<dbReference type="FunFam" id="3.40.50.620:FF:000050">
    <property type="entry name" value="Isoleucyl-tRNA synthetase,cytoplasmic"/>
    <property type="match status" value="1"/>
</dbReference>
<name>A0A2I0LW69_COLLI</name>
<keyword evidence="12 17" id="KW-0030">Aminoacyl-tRNA synthetase</keyword>
<keyword evidence="8 17" id="KW-0547">Nucleotide-binding</keyword>
<dbReference type="Proteomes" id="UP000053872">
    <property type="component" value="Unassembled WGS sequence"/>
</dbReference>
<comment type="function">
    <text evidence="1">Catalyzes the specific attachment of an amino acid to its cognate tRNA in a 2 step reaction: the amino acid (AA) is first activated by ATP to form AA-AMP and then transferred to the acceptor end of the tRNA.</text>
</comment>
<keyword evidence="11" id="KW-0007">Acetylation</keyword>
<evidence type="ECO:0000256" key="13">
    <source>
        <dbReference type="ARBA" id="ARBA00032665"/>
    </source>
</evidence>
<evidence type="ECO:0000259" key="19">
    <source>
        <dbReference type="Pfam" id="PF08264"/>
    </source>
</evidence>
<dbReference type="EC" id="6.1.1.5" evidence="4"/>
<dbReference type="GO" id="GO:0005829">
    <property type="term" value="C:cytosol"/>
    <property type="evidence" value="ECO:0007669"/>
    <property type="project" value="UniProtKB-SubCell"/>
</dbReference>
<evidence type="ECO:0000256" key="15">
    <source>
        <dbReference type="ARBA" id="ARBA00063494"/>
    </source>
</evidence>
<sequence length="1265" mass="144711">MVQQVPENITFPNEEEKILELWKNLNCFQECLKQSKSRPRFNFYDGPPFATGLPHYGHILAGTIKDIVTRFAHQSGFHVDRRFGWDCHGLPVEYEIDKTLGIKGPEDVAKMGIKEYNNQCRGIVMRYSKEWQSSVTRLGRWIDFENDYKTLYPEFMESVWWVFKQLYDKGLVYRGVKVMPFSTACNTPLSNFESHQNYKDVQDPSVVVSFPLDEDESVSLVAWTTTPWTLPSNLALCVNPELQYIKLRDNATGKIYILMESRLIALYKSDSEYEVLDRFPGGVLKGKKYKPLFEYFIQCKDKGAFTVVVDNYVKEEEGTGVVHQAPYFGADDYRVCMDFNIIQKDSVPVCPVDASGCFTAEVTDFAGQYVKDADKNIIKLLKEKGRLVHSSSFKHSYPFCWRSDTPLIYKAVPSWFVRVEHMVEKLLENNAQCYWVPDFVREKRFGNWLKDARDWAISRNRYWGTPIPLWVSDDFEEVVCIGSMGELEELSGVKVTDLHRESIDHLTIPSRCGKGLLHRVPEVFDCWFESGSMPYAQVHYPFENKKELEDAFPADFIAEGIDQTRGWFYTLLVLSTALFGRPPFKNVIVNGLVLASDGQKMSKRKKNYPDPMSIVNSYGADALRLYLINSPVVRAENLRFKEEGVRDILKDVFLPWYNAYRFLVQNVQILQHKDEGREFLFNENTVKESNNIMDKWILSFTQSLIQFFKAEMAAYRLYTVVPRLVKFVDILTNWYVRMNRRRLKGENGTEDCIMALETLFSVLFSMCRLMAPYTPFITELMYQNLKTLIDPASVQEKNTESIHYLMLPQVREDLIDKKIESAVSCLQSVIELGRVIRDRKTIPVKYPLKEVVVIHQDPEALENVRSLEKYILEELNVRQVTLSTNKDKYGVQLRAEPDHMVLGKRLKGAFKLVMAAIKELKSEQLEEFQETGTIVVEGHELHTEDLRLMYTFDQVAGGSAQYEAHSDAQVLVLLDVTPDQSMVDEGVAREVINRIQKLRKKRNLVPTDEITVYYRAQPEGDYLDTVIKEHTDFIFATIKAPLKPYPVPPSKDVLIQETTQLKGSELEITLVRGGLCERVGPACAYVNLKVCVNGTEQDGVLLLENPKGDNTLNLTGLVDAVSCIFGLKNSKLTVFNGKTELINKTDLLSLSGKTLHVTTGSAPALLSSPDALLCQYINLQLMNAKPQECQKGTVGTLLMENPVGQNGLTYQGLLHETAKVFGLRSRRLKLFLDEAQTEEITKDISMKNLNMKTVYVRVIPTTAEC</sequence>
<feature type="domain" description="Methionyl/Valyl/Leucyl/Isoleucyl-tRNA synthetase anticodon-binding" evidence="19">
    <location>
        <begin position="694"/>
        <end position="850"/>
    </location>
</feature>
<comment type="subcellular location">
    <subcellularLocation>
        <location evidence="2">Cytoplasm</location>
        <location evidence="2">Cytosol</location>
    </subcellularLocation>
</comment>
<dbReference type="Gene3D" id="3.40.50.620">
    <property type="entry name" value="HUPs"/>
    <property type="match status" value="2"/>
</dbReference>
<dbReference type="GO" id="GO:0006428">
    <property type="term" value="P:isoleucyl-tRNA aminoacylation"/>
    <property type="evidence" value="ECO:0007669"/>
    <property type="project" value="InterPro"/>
</dbReference>
<keyword evidence="10 17" id="KW-0648">Protein biosynthesis</keyword>
<evidence type="ECO:0000256" key="17">
    <source>
        <dbReference type="RuleBase" id="RU363035"/>
    </source>
</evidence>
<evidence type="ECO:0000256" key="1">
    <source>
        <dbReference type="ARBA" id="ARBA00003170"/>
    </source>
</evidence>
<proteinExistence type="inferred from homology"/>
<dbReference type="Pfam" id="PF00133">
    <property type="entry name" value="tRNA-synt_1"/>
    <property type="match status" value="1"/>
</dbReference>
<gene>
    <name evidence="21" type="primary">IARS</name>
    <name evidence="21" type="ORF">A306_00010821</name>
</gene>
<dbReference type="AlphaFoldDB" id="A0A2I0LW69"/>
<dbReference type="InterPro" id="IPR009080">
    <property type="entry name" value="tRNAsynth_Ia_anticodon-bd"/>
</dbReference>
<evidence type="ECO:0000256" key="4">
    <source>
        <dbReference type="ARBA" id="ARBA00013165"/>
    </source>
</evidence>
<comment type="subunit">
    <text evidence="15">Part of a multisubunit complex that groups tRNA ligases for Arg (RARS1), Asp (DARS1), Gln (QARS1), Ile (IARS1), Leu (LARS1), Lys (KARS1), Met (MARS1) the bifunctional ligase for Glu and Pro (EPRS1) and the auxiliary subunits AIMP1/p43, AIMP2/p38 and EEF1E1/p18.</text>
</comment>
<keyword evidence="7 17" id="KW-0436">Ligase</keyword>
<evidence type="ECO:0000256" key="2">
    <source>
        <dbReference type="ARBA" id="ARBA00004514"/>
    </source>
</evidence>
<dbReference type="PROSITE" id="PS00178">
    <property type="entry name" value="AA_TRNA_LIGASE_I"/>
    <property type="match status" value="1"/>
</dbReference>
<dbReference type="FunFam" id="3.40.50.620:FF:000414">
    <property type="entry name" value="Isoleucine--tRNA ligase, cytoplasmic-like"/>
    <property type="match status" value="1"/>
</dbReference>
<dbReference type="SUPFAM" id="SSF52374">
    <property type="entry name" value="Nucleotidylyl transferase"/>
    <property type="match status" value="1"/>
</dbReference>
<dbReference type="NCBIfam" id="TIGR00392">
    <property type="entry name" value="ileS"/>
    <property type="match status" value="1"/>
</dbReference>
<evidence type="ECO:0000256" key="6">
    <source>
        <dbReference type="ARBA" id="ARBA00022553"/>
    </source>
</evidence>
<dbReference type="InterPro" id="IPR002300">
    <property type="entry name" value="aa-tRNA-synth_Ia"/>
</dbReference>
<dbReference type="CDD" id="cd00818">
    <property type="entry name" value="IleRS_core"/>
    <property type="match status" value="1"/>
</dbReference>
<dbReference type="PRINTS" id="PR00984">
    <property type="entry name" value="TRNASYNTHILE"/>
</dbReference>
<evidence type="ECO:0000256" key="9">
    <source>
        <dbReference type="ARBA" id="ARBA00022840"/>
    </source>
</evidence>
<evidence type="ECO:0000259" key="20">
    <source>
        <dbReference type="Pfam" id="PF23567"/>
    </source>
</evidence>
<dbReference type="InterPro" id="IPR023586">
    <property type="entry name" value="Ile-tRNA-ligase_type2"/>
</dbReference>
<protein>
    <recommendedName>
        <fullName evidence="16">Isoleucine--tRNA ligase, cytoplasmic</fullName>
        <ecNumber evidence="4">6.1.1.5</ecNumber>
    </recommendedName>
    <alternativeName>
        <fullName evidence="13">Isoleucyl-tRNA synthetase</fullName>
    </alternativeName>
</protein>
<accession>A0A2I0LW69</accession>
<dbReference type="InterPro" id="IPR001412">
    <property type="entry name" value="aa-tRNA-synth_I_CS"/>
</dbReference>
<feature type="domain" description="Isoleucine--tRNA ligase cytoplasmic ubiquitin-like" evidence="20">
    <location>
        <begin position="1172"/>
        <end position="1262"/>
    </location>
</feature>
<dbReference type="InterPro" id="IPR009008">
    <property type="entry name" value="Val/Leu/Ile-tRNA-synth_edit"/>
</dbReference>
<dbReference type="Pfam" id="PF08264">
    <property type="entry name" value="Anticodon_1"/>
    <property type="match status" value="1"/>
</dbReference>
<comment type="similarity">
    <text evidence="3 17">Belongs to the class-I aminoacyl-tRNA synthetase family.</text>
</comment>
<dbReference type="PANTHER" id="PTHR42780">
    <property type="entry name" value="SOLEUCYL-TRNA SYNTHETASE"/>
    <property type="match status" value="1"/>
</dbReference>
<dbReference type="SUPFAM" id="SSF50677">
    <property type="entry name" value="ValRS/IleRS/LeuRS editing domain"/>
    <property type="match status" value="1"/>
</dbReference>
<evidence type="ECO:0000313" key="21">
    <source>
        <dbReference type="EMBL" id="PKK21663.1"/>
    </source>
</evidence>
<evidence type="ECO:0000256" key="5">
    <source>
        <dbReference type="ARBA" id="ARBA00022490"/>
    </source>
</evidence>
<dbReference type="STRING" id="8932.A0A2I0LW69"/>
<dbReference type="InterPro" id="IPR013155">
    <property type="entry name" value="M/V/L/I-tRNA-synth_anticd-bd"/>
</dbReference>
<keyword evidence="22" id="KW-1185">Reference proteome</keyword>
<keyword evidence="5" id="KW-0963">Cytoplasm</keyword>
<dbReference type="InParanoid" id="A0A2I0LW69"/>
<evidence type="ECO:0000256" key="7">
    <source>
        <dbReference type="ARBA" id="ARBA00022598"/>
    </source>
</evidence>
<evidence type="ECO:0000256" key="3">
    <source>
        <dbReference type="ARBA" id="ARBA00005594"/>
    </source>
</evidence>
<dbReference type="PANTHER" id="PTHR42780:SF1">
    <property type="entry name" value="ISOLEUCINE--TRNA LIGASE, CYTOPLASMIC"/>
    <property type="match status" value="1"/>
</dbReference>
<dbReference type="SUPFAM" id="SSF47323">
    <property type="entry name" value="Anticodon-binding domain of a subclass of class I aminoacyl-tRNA synthetases"/>
    <property type="match status" value="1"/>
</dbReference>
<dbReference type="HAMAP" id="MF_02003">
    <property type="entry name" value="Ile_tRNA_synth_type2"/>
    <property type="match status" value="1"/>
</dbReference>
<dbReference type="Pfam" id="PF19302">
    <property type="entry name" value="DUF5915"/>
    <property type="match status" value="1"/>
</dbReference>